<evidence type="ECO:0000313" key="2">
    <source>
        <dbReference type="Proteomes" id="UP000005475"/>
    </source>
</evidence>
<reference evidence="2" key="2">
    <citation type="submission" date="2007-04" db="EMBL/GenBank/DDBJ databases">
        <title>Draft genome sequence of Bacteroides ovatus (ATCC 8483).</title>
        <authorList>
            <person name="Sudarsanam P."/>
            <person name="Ley R."/>
            <person name="Guruge J."/>
            <person name="Turnbaugh P.J."/>
            <person name="Mahowald M."/>
            <person name="Liep D."/>
            <person name="Gordon J."/>
        </authorList>
    </citation>
    <scope>NUCLEOTIDE SEQUENCE [LARGE SCALE GENOMIC DNA]</scope>
    <source>
        <strain evidence="2">ATCC 8483 / DSM 1896 / JCM 5824 / BCRC 10623 / CCUG 4943 / NCTC 11153</strain>
    </source>
</reference>
<proteinExistence type="predicted"/>
<gene>
    <name evidence="1" type="ORF">BACOVA_00561</name>
</gene>
<dbReference type="AlphaFoldDB" id="A0AAN3AC10"/>
<sequence>MGALDINGFKDIIFSANFTDNLTKYVVFARHDKYTVLFFYHIR</sequence>
<accession>A0AAN3AC10</accession>
<protein>
    <submittedName>
        <fullName evidence="1">Uncharacterized protein</fullName>
    </submittedName>
</protein>
<dbReference type="Proteomes" id="UP000005475">
    <property type="component" value="Unassembled WGS sequence"/>
</dbReference>
<evidence type="ECO:0000313" key="1">
    <source>
        <dbReference type="EMBL" id="EDO13797.1"/>
    </source>
</evidence>
<name>A0AAN3AC10_BACO1</name>
<comment type="caution">
    <text evidence="1">The sequence shown here is derived from an EMBL/GenBank/DDBJ whole genome shotgun (WGS) entry which is preliminary data.</text>
</comment>
<organism evidence="1 2">
    <name type="scientific">Bacteroides ovatus (strain ATCC 8483 / DSM 1896 / JCM 5824 / BCRC 10623 / CCUG 4943 / NCTC 11153)</name>
    <dbReference type="NCBI Taxonomy" id="411476"/>
    <lineage>
        <taxon>Bacteria</taxon>
        <taxon>Pseudomonadati</taxon>
        <taxon>Bacteroidota</taxon>
        <taxon>Bacteroidia</taxon>
        <taxon>Bacteroidales</taxon>
        <taxon>Bacteroidaceae</taxon>
        <taxon>Bacteroides</taxon>
    </lineage>
</organism>
<reference evidence="1 2" key="1">
    <citation type="submission" date="2007-03" db="EMBL/GenBank/DDBJ databases">
        <authorList>
            <person name="Fulton L."/>
            <person name="Clifton S."/>
            <person name="Fulton B."/>
            <person name="Xu J."/>
            <person name="Minx P."/>
            <person name="Pepin K.H."/>
            <person name="Johnson M."/>
            <person name="Thiruvilangam P."/>
            <person name="Bhonagiri V."/>
            <person name="Nash W.E."/>
            <person name="Mardis E.R."/>
            <person name="Wilson R.K."/>
        </authorList>
    </citation>
    <scope>NUCLEOTIDE SEQUENCE [LARGE SCALE GENOMIC DNA]</scope>
    <source>
        <strain evidence="2">ATCC 8483 / DSM 1896 / JCM 5824 / BCRC 10623 / CCUG 4943 / NCTC 11153</strain>
    </source>
</reference>
<dbReference type="EMBL" id="AAXF02000034">
    <property type="protein sequence ID" value="EDO13797.1"/>
    <property type="molecule type" value="Genomic_DNA"/>
</dbReference>